<dbReference type="SUPFAM" id="SSF56281">
    <property type="entry name" value="Metallo-hydrolase/oxidoreductase"/>
    <property type="match status" value="1"/>
</dbReference>
<dbReference type="GO" id="GO:0050313">
    <property type="term" value="F:sulfur dioxygenase activity"/>
    <property type="evidence" value="ECO:0007669"/>
    <property type="project" value="UniProtKB-EC"/>
</dbReference>
<evidence type="ECO:0000256" key="1">
    <source>
        <dbReference type="ARBA" id="ARBA00001954"/>
    </source>
</evidence>
<dbReference type="GO" id="GO:0046872">
    <property type="term" value="F:metal ion binding"/>
    <property type="evidence" value="ECO:0007669"/>
    <property type="project" value="UniProtKB-KW"/>
</dbReference>
<gene>
    <name evidence="18" type="primary">LOC110988524</name>
</gene>
<dbReference type="AlphaFoldDB" id="A0A8B7ZRY0"/>
<dbReference type="Pfam" id="PF00753">
    <property type="entry name" value="Lactamase_B"/>
    <property type="match status" value="1"/>
</dbReference>
<evidence type="ECO:0000256" key="3">
    <source>
        <dbReference type="ARBA" id="ARBA00006759"/>
    </source>
</evidence>
<evidence type="ECO:0000256" key="10">
    <source>
        <dbReference type="ARBA" id="ARBA00023128"/>
    </source>
</evidence>
<evidence type="ECO:0000313" key="17">
    <source>
        <dbReference type="Proteomes" id="UP000694845"/>
    </source>
</evidence>
<keyword evidence="4" id="KW-0479">Metal-binding</keyword>
<dbReference type="Gene3D" id="3.60.15.10">
    <property type="entry name" value="Ribonuclease Z/Hydroxyacylglutathione hydrolase-like"/>
    <property type="match status" value="1"/>
</dbReference>
<keyword evidence="17" id="KW-1185">Reference proteome</keyword>
<dbReference type="GO" id="GO:0005739">
    <property type="term" value="C:mitochondrion"/>
    <property type="evidence" value="ECO:0007669"/>
    <property type="project" value="UniProtKB-SubCell"/>
</dbReference>
<keyword evidence="5" id="KW-0809">Transit peptide</keyword>
<dbReference type="SMART" id="SM00849">
    <property type="entry name" value="Lactamase_B"/>
    <property type="match status" value="1"/>
</dbReference>
<evidence type="ECO:0000313" key="18">
    <source>
        <dbReference type="RefSeq" id="XP_022107822.1"/>
    </source>
</evidence>
<evidence type="ECO:0000256" key="8">
    <source>
        <dbReference type="ARBA" id="ARBA00023002"/>
    </source>
</evidence>
<evidence type="ECO:0000256" key="9">
    <source>
        <dbReference type="ARBA" id="ARBA00023004"/>
    </source>
</evidence>
<dbReference type="EC" id="1.13.11.18" evidence="13"/>
<comment type="similarity">
    <text evidence="3">Belongs to the metallo-beta-lactamase superfamily. Glyoxalase II family.</text>
</comment>
<feature type="domain" description="Metallo-beta-lactamase" evidence="16">
    <location>
        <begin position="83"/>
        <end position="247"/>
    </location>
</feature>
<name>A0A8B7ZRY0_ACAPL</name>
<dbReference type="RefSeq" id="XP_022107822.1">
    <property type="nucleotide sequence ID" value="XM_022252130.1"/>
</dbReference>
<evidence type="ECO:0000256" key="15">
    <source>
        <dbReference type="ARBA" id="ARBA00077964"/>
    </source>
</evidence>
<evidence type="ECO:0000259" key="16">
    <source>
        <dbReference type="SMART" id="SM00849"/>
    </source>
</evidence>
<dbReference type="InterPro" id="IPR001279">
    <property type="entry name" value="Metallo-B-lactamas"/>
</dbReference>
<organism evidence="17 18">
    <name type="scientific">Acanthaster planci</name>
    <name type="common">Crown-of-thorns starfish</name>
    <dbReference type="NCBI Taxonomy" id="133434"/>
    <lineage>
        <taxon>Eukaryota</taxon>
        <taxon>Metazoa</taxon>
        <taxon>Echinodermata</taxon>
        <taxon>Eleutherozoa</taxon>
        <taxon>Asterozoa</taxon>
        <taxon>Asteroidea</taxon>
        <taxon>Valvatacea</taxon>
        <taxon>Valvatida</taxon>
        <taxon>Acanthasteridae</taxon>
        <taxon>Acanthaster</taxon>
    </lineage>
</organism>
<evidence type="ECO:0000256" key="11">
    <source>
        <dbReference type="ARBA" id="ARBA00050990"/>
    </source>
</evidence>
<keyword evidence="8" id="KW-0560">Oxidoreductase</keyword>
<dbReference type="OMA" id="VMDIDYA"/>
<evidence type="ECO:0000256" key="5">
    <source>
        <dbReference type="ARBA" id="ARBA00022946"/>
    </source>
</evidence>
<evidence type="ECO:0000256" key="7">
    <source>
        <dbReference type="ARBA" id="ARBA00022990"/>
    </source>
</evidence>
<dbReference type="InterPro" id="IPR036866">
    <property type="entry name" value="RibonucZ/Hydroxyglut_hydro"/>
</dbReference>
<keyword evidence="7" id="KW-0007">Acetylation</keyword>
<keyword evidence="6" id="KW-0223">Dioxygenase</keyword>
<dbReference type="InterPro" id="IPR044528">
    <property type="entry name" value="POD-like_MBL-fold"/>
</dbReference>
<comment type="subunit">
    <text evidence="12">Homodimer. Monomer. Interacts with TST. May interact with RELA.</text>
</comment>
<evidence type="ECO:0000256" key="14">
    <source>
        <dbReference type="ARBA" id="ARBA00067300"/>
    </source>
</evidence>
<reference evidence="18" key="1">
    <citation type="submission" date="2025-08" db="UniProtKB">
        <authorList>
            <consortium name="RefSeq"/>
        </authorList>
    </citation>
    <scope>IDENTIFICATION</scope>
</reference>
<dbReference type="Proteomes" id="UP000694845">
    <property type="component" value="Unplaced"/>
</dbReference>
<comment type="catalytic activity">
    <reaction evidence="11">
        <text>S-sulfanylglutathione + O2 + H2O = sulfite + glutathione + 2 H(+)</text>
        <dbReference type="Rhea" id="RHEA:12981"/>
        <dbReference type="ChEBI" id="CHEBI:15377"/>
        <dbReference type="ChEBI" id="CHEBI:15378"/>
        <dbReference type="ChEBI" id="CHEBI:15379"/>
        <dbReference type="ChEBI" id="CHEBI:17359"/>
        <dbReference type="ChEBI" id="CHEBI:57925"/>
        <dbReference type="ChEBI" id="CHEBI:58905"/>
        <dbReference type="EC" id="1.13.11.18"/>
    </reaction>
</comment>
<evidence type="ECO:0000256" key="2">
    <source>
        <dbReference type="ARBA" id="ARBA00004173"/>
    </source>
</evidence>
<dbReference type="GO" id="GO:0006749">
    <property type="term" value="P:glutathione metabolic process"/>
    <property type="evidence" value="ECO:0007669"/>
    <property type="project" value="InterPro"/>
</dbReference>
<dbReference type="PANTHER" id="PTHR43084:SF1">
    <property type="entry name" value="PERSULFIDE DIOXYGENASE ETHE1, MITOCHONDRIAL"/>
    <property type="match status" value="1"/>
</dbReference>
<dbReference type="FunFam" id="3.60.15.10:FF:000013">
    <property type="entry name" value="Persulfide dioxygenase ETHE1, mitochondrial"/>
    <property type="match status" value="1"/>
</dbReference>
<keyword evidence="9" id="KW-0408">Iron</keyword>
<dbReference type="GeneID" id="110988524"/>
<evidence type="ECO:0000256" key="6">
    <source>
        <dbReference type="ARBA" id="ARBA00022964"/>
    </source>
</evidence>
<evidence type="ECO:0000256" key="12">
    <source>
        <dbReference type="ARBA" id="ARBA00065219"/>
    </source>
</evidence>
<evidence type="ECO:0000256" key="4">
    <source>
        <dbReference type="ARBA" id="ARBA00022723"/>
    </source>
</evidence>
<protein>
    <recommendedName>
        <fullName evidence="14">Persulfide dioxygenase ETHE1, mitochondrial</fullName>
        <ecNumber evidence="13">1.13.11.18</ecNumber>
    </recommendedName>
    <alternativeName>
        <fullName evidence="15">Sulfur dioxygenase ETHE1</fullName>
    </alternativeName>
</protein>
<dbReference type="PANTHER" id="PTHR43084">
    <property type="entry name" value="PERSULFIDE DIOXYGENASE ETHE1"/>
    <property type="match status" value="1"/>
</dbReference>
<dbReference type="GO" id="GO:0070813">
    <property type="term" value="P:hydrogen sulfide metabolic process"/>
    <property type="evidence" value="ECO:0007669"/>
    <property type="project" value="TreeGrafter"/>
</dbReference>
<dbReference type="InterPro" id="IPR051682">
    <property type="entry name" value="Mito_Persulfide_Diox"/>
</dbReference>
<accession>A0A8B7ZRY0</accession>
<sequence>MNVIPRCLHTVRRLSGLCPAVVLSASAHRPVRFFPARCHSWKLTCRSIPKPRPTHPTGVRCMSSTVQIPSDLLFRQLFDYQSYTYTYLLADRQTKEAILIDPVLELVNRDAHLLEDLQLSLKFAVNTHCHADHITGTGELKKRFPGCRSVISEQSGAKADVYITEGDKVAFGSKVLEVLSTPGHTNGCLTFVLHHNERPVLVFTGDALLIRGCGRTDFQEGSSATLYESVHRKILSMPLDTPLYPAHDYTGQTSTTVGEEKMYNARLTKTKEEFIDIMEKLNLPYPKAIDKSLPANMVCGVLEDLPNK</sequence>
<dbReference type="CTD" id="23474"/>
<comment type="cofactor">
    <cofactor evidence="1">
        <name>Fe(2+)</name>
        <dbReference type="ChEBI" id="CHEBI:29033"/>
    </cofactor>
</comment>
<dbReference type="KEGG" id="aplc:110988524"/>
<keyword evidence="10" id="KW-0496">Mitochondrion</keyword>
<dbReference type="CDD" id="cd07724">
    <property type="entry name" value="POD-like_MBL-fold"/>
    <property type="match status" value="1"/>
</dbReference>
<evidence type="ECO:0000256" key="13">
    <source>
        <dbReference type="ARBA" id="ARBA00066686"/>
    </source>
</evidence>
<comment type="subcellular location">
    <subcellularLocation>
        <location evidence="2">Mitochondrion</location>
    </subcellularLocation>
</comment>
<dbReference type="OrthoDB" id="449487at2759"/>
<proteinExistence type="inferred from homology"/>